<dbReference type="Proteomes" id="UP000008710">
    <property type="component" value="Chromosome"/>
</dbReference>
<keyword evidence="2" id="KW-0472">Membrane</keyword>
<dbReference type="AlphaFoldDB" id="Q0SHF1"/>
<evidence type="ECO:0000256" key="2">
    <source>
        <dbReference type="SAM" id="Phobius"/>
    </source>
</evidence>
<evidence type="ECO:0000313" key="3">
    <source>
        <dbReference type="EMBL" id="ABG93035.1"/>
    </source>
</evidence>
<dbReference type="InterPro" id="IPR045512">
    <property type="entry name" value="DUF6480"/>
</dbReference>
<keyword evidence="2" id="KW-1133">Transmembrane helix</keyword>
<feature type="region of interest" description="Disordered" evidence="1">
    <location>
        <begin position="1"/>
        <end position="102"/>
    </location>
</feature>
<dbReference type="EMBL" id="CP000431">
    <property type="protein sequence ID" value="ABG93035.1"/>
    <property type="molecule type" value="Genomic_DNA"/>
</dbReference>
<feature type="compositionally biased region" description="Basic and acidic residues" evidence="1">
    <location>
        <begin position="50"/>
        <end position="67"/>
    </location>
</feature>
<protein>
    <submittedName>
        <fullName evidence="3">Uncharacterized protein</fullName>
    </submittedName>
</protein>
<feature type="compositionally biased region" description="Basic and acidic residues" evidence="1">
    <location>
        <begin position="7"/>
        <end position="18"/>
    </location>
</feature>
<name>Q0SHF1_RHOJR</name>
<accession>Q0SHF1</accession>
<feature type="transmembrane region" description="Helical" evidence="2">
    <location>
        <begin position="109"/>
        <end position="134"/>
    </location>
</feature>
<dbReference type="HOGENOM" id="CLU_1884154_0_0_11"/>
<keyword evidence="2" id="KW-0812">Transmembrane</keyword>
<dbReference type="KEGG" id="rha:RHA1_ro01210"/>
<evidence type="ECO:0000256" key="1">
    <source>
        <dbReference type="SAM" id="MobiDB-lite"/>
    </source>
</evidence>
<proteinExistence type="predicted"/>
<reference evidence="4" key="1">
    <citation type="journal article" date="2006" name="Proc. Natl. Acad. Sci. U.S.A.">
        <title>The complete genome of Rhodococcus sp. RHA1 provides insights into a catabolic powerhouse.</title>
        <authorList>
            <person name="McLeod M.P."/>
            <person name="Warren R.L."/>
            <person name="Hsiao W.W.L."/>
            <person name="Araki N."/>
            <person name="Myhre M."/>
            <person name="Fernandes C."/>
            <person name="Miyazawa D."/>
            <person name="Wong W."/>
            <person name="Lillquist A.L."/>
            <person name="Wang D."/>
            <person name="Dosanjh M."/>
            <person name="Hara H."/>
            <person name="Petrescu A."/>
            <person name="Morin R.D."/>
            <person name="Yang G."/>
            <person name="Stott J.M."/>
            <person name="Schein J.E."/>
            <person name="Shin H."/>
            <person name="Smailus D."/>
            <person name="Siddiqui A.S."/>
            <person name="Marra M.A."/>
            <person name="Jones S.J.M."/>
            <person name="Holt R."/>
            <person name="Brinkman F.S.L."/>
            <person name="Miyauchi K."/>
            <person name="Fukuda M."/>
            <person name="Davies J.E."/>
            <person name="Mohn W.W."/>
            <person name="Eltis L.D."/>
        </authorList>
    </citation>
    <scope>NUCLEOTIDE SEQUENCE [LARGE SCALE GENOMIC DNA]</scope>
    <source>
        <strain evidence="4">RHA1</strain>
    </source>
</reference>
<gene>
    <name evidence="3" type="ordered locus">RHA1_ro01210</name>
</gene>
<dbReference type="Pfam" id="PF20088">
    <property type="entry name" value="DUF6480"/>
    <property type="match status" value="1"/>
</dbReference>
<evidence type="ECO:0000313" key="4">
    <source>
        <dbReference type="Proteomes" id="UP000008710"/>
    </source>
</evidence>
<sequence length="135" mass="14515">MRPPWARSRDEARPDRTFRGRRTGSCPDVGTAPPPCVRTRLPGYAGVIRSAEDHEREHRMSVERPGPEPDDAPALDDGGGVQPGDTPPDPGQTSGLSHPQPMPGRTVPILAFIVVGLLVLAVAAFFVARVFALFD</sequence>
<organism evidence="3 4">
    <name type="scientific">Rhodococcus jostii (strain RHA1)</name>
    <dbReference type="NCBI Taxonomy" id="101510"/>
    <lineage>
        <taxon>Bacteria</taxon>
        <taxon>Bacillati</taxon>
        <taxon>Actinomycetota</taxon>
        <taxon>Actinomycetes</taxon>
        <taxon>Mycobacteriales</taxon>
        <taxon>Nocardiaceae</taxon>
        <taxon>Rhodococcus</taxon>
    </lineage>
</organism>